<keyword evidence="1" id="KW-0175">Coiled coil</keyword>
<accession>A0ABS9PUU3</accession>
<evidence type="ECO:0000256" key="4">
    <source>
        <dbReference type="SAM" id="SignalP"/>
    </source>
</evidence>
<feature type="chain" id="PRO_5046112776" evidence="4">
    <location>
        <begin position="31"/>
        <end position="625"/>
    </location>
</feature>
<keyword evidence="3" id="KW-0472">Membrane</keyword>
<sequence>MFKNRVRTAALAGAIAVATGVSGVAVPAFAEDTTATNIQGGGFNEPDASLAKDVEAKNVTEAQLRDLVGATHHYIVNNNQFEELYKAAAAANTDGLDRSEQADYKAYQAAANEATKQLAQAEKNVQAARASVAYALQNDKAADQAWANYEEKAFDYNNTVTNIVGDGKGTGVGNQNTPGNDEYKHFGLLKSDLDKTNGIENKLNDESKFDKSKHPDLVVPALQQIDPEDFDSVQNTPKANIKKFEDMIKVYKERLDYTGWRNADKTKDDYITRDYIPMVETLIADAEMLLEQLKADSAALEEARQAALAASRESQKTDILVRQGFLDQANAQVRVLRAMEAEFAIGARELELREAGDNATVVIDGNQVTLRKAYADLIAHNSGIVSQAKDKNYNVYKTQILKADKFKAWATDKANFDGNRIWAPKVPADFVEPESPWGNTPVAVWNGGTDEERLDYLAAKLAAQQLWFGPNNYNIEYEEAYRVVVNADNGVQKMIADSKADEENAKAERERAEKEAKDRERIANALENLGGNKGGNAGDNGKDGNAGDNGKDGNAGDNGKDGKGDNAGNSGKKDQSSDIKSKLSSKDGKPSALGIFGIVAGVLAAVAAAFPAIAKALNLDIKLPF</sequence>
<keyword evidence="3" id="KW-1133">Transmembrane helix</keyword>
<evidence type="ECO:0000313" key="6">
    <source>
        <dbReference type="Proteomes" id="UP001521911"/>
    </source>
</evidence>
<dbReference type="RefSeq" id="WP_239179680.1">
    <property type="nucleotide sequence ID" value="NZ_JAKRDF010000004.1"/>
</dbReference>
<keyword evidence="3" id="KW-0812">Transmembrane</keyword>
<evidence type="ECO:0000313" key="5">
    <source>
        <dbReference type="EMBL" id="MCG7275816.1"/>
    </source>
</evidence>
<feature type="compositionally biased region" description="Basic and acidic residues" evidence="2">
    <location>
        <begin position="571"/>
        <end position="588"/>
    </location>
</feature>
<dbReference type="Proteomes" id="UP001521911">
    <property type="component" value="Unassembled WGS sequence"/>
</dbReference>
<feature type="coiled-coil region" evidence="1">
    <location>
        <begin position="104"/>
        <end position="138"/>
    </location>
</feature>
<gene>
    <name evidence="5" type="ORF">MHK08_04955</name>
</gene>
<evidence type="ECO:0000256" key="2">
    <source>
        <dbReference type="SAM" id="MobiDB-lite"/>
    </source>
</evidence>
<comment type="caution">
    <text evidence="5">The sequence shown here is derived from an EMBL/GenBank/DDBJ whole genome shotgun (WGS) entry which is preliminary data.</text>
</comment>
<proteinExistence type="predicted"/>
<feature type="transmembrane region" description="Helical" evidence="3">
    <location>
        <begin position="592"/>
        <end position="614"/>
    </location>
</feature>
<evidence type="ECO:0000256" key="3">
    <source>
        <dbReference type="SAM" id="Phobius"/>
    </source>
</evidence>
<keyword evidence="4" id="KW-0732">Signal</keyword>
<feature type="compositionally biased region" description="Basic and acidic residues" evidence="2">
    <location>
        <begin position="496"/>
        <end position="522"/>
    </location>
</feature>
<protein>
    <submittedName>
        <fullName evidence="5">Uncharacterized protein</fullName>
    </submittedName>
</protein>
<organism evidence="5 6">
    <name type="scientific">Corynebacterium singulare</name>
    <dbReference type="NCBI Taxonomy" id="161899"/>
    <lineage>
        <taxon>Bacteria</taxon>
        <taxon>Bacillati</taxon>
        <taxon>Actinomycetota</taxon>
        <taxon>Actinomycetes</taxon>
        <taxon>Mycobacteriales</taxon>
        <taxon>Corynebacteriaceae</taxon>
        <taxon>Corynebacterium</taxon>
    </lineage>
</organism>
<evidence type="ECO:0000256" key="1">
    <source>
        <dbReference type="SAM" id="Coils"/>
    </source>
</evidence>
<feature type="coiled-coil region" evidence="1">
    <location>
        <begin position="283"/>
        <end position="310"/>
    </location>
</feature>
<feature type="region of interest" description="Disordered" evidence="2">
    <location>
        <begin position="496"/>
        <end position="588"/>
    </location>
</feature>
<dbReference type="EMBL" id="JAKRDF010000004">
    <property type="protein sequence ID" value="MCG7275816.1"/>
    <property type="molecule type" value="Genomic_DNA"/>
</dbReference>
<name>A0ABS9PUU3_9CORY</name>
<feature type="signal peptide" evidence="4">
    <location>
        <begin position="1"/>
        <end position="30"/>
    </location>
</feature>
<reference evidence="5 6" key="1">
    <citation type="submission" date="2022-02" db="EMBL/GenBank/DDBJ databases">
        <title>Uncovering new skin microbiome diversity through culturing and metagenomics.</title>
        <authorList>
            <person name="Conlan S."/>
            <person name="Deming C."/>
            <person name="Nisc Comparative Sequencing Program N."/>
            <person name="Segre J.A."/>
        </authorList>
    </citation>
    <scope>NUCLEOTIDE SEQUENCE [LARGE SCALE GENOMIC DNA]</scope>
    <source>
        <strain evidence="5 6">ACRQV</strain>
    </source>
</reference>
<keyword evidence="6" id="KW-1185">Reference proteome</keyword>